<gene>
    <name evidence="1" type="ORF">K1W68_16795</name>
</gene>
<reference evidence="1" key="2">
    <citation type="submission" date="2022-03" db="EMBL/GenBank/DDBJ databases">
        <authorList>
            <person name="Ryngajllo M."/>
            <person name="Jacek P."/>
            <person name="Kubiak K."/>
        </authorList>
    </citation>
    <scope>NUCLEOTIDE SEQUENCE</scope>
    <source>
        <strain evidence="1">SI1</strain>
    </source>
</reference>
<organism evidence="1 2">
    <name type="scientific">Novacetimonas hansenii</name>
    <name type="common">Komagataeibacter hansenii</name>
    <dbReference type="NCBI Taxonomy" id="436"/>
    <lineage>
        <taxon>Bacteria</taxon>
        <taxon>Pseudomonadati</taxon>
        <taxon>Pseudomonadota</taxon>
        <taxon>Alphaproteobacteria</taxon>
        <taxon>Acetobacterales</taxon>
        <taxon>Acetobacteraceae</taxon>
        <taxon>Novacetimonas</taxon>
    </lineage>
</organism>
<keyword evidence="1" id="KW-0378">Hydrolase</keyword>
<protein>
    <submittedName>
        <fullName evidence="1">Alpha-amylase family glycosyl hydrolase</fullName>
    </submittedName>
</protein>
<dbReference type="Proteomes" id="UP001202887">
    <property type="component" value="Unassembled WGS sequence"/>
</dbReference>
<dbReference type="AlphaFoldDB" id="A0AAW5EVJ6"/>
<dbReference type="PANTHER" id="PTHR43002">
    <property type="entry name" value="GLYCOGEN DEBRANCHING ENZYME"/>
    <property type="match status" value="1"/>
</dbReference>
<evidence type="ECO:0000313" key="2">
    <source>
        <dbReference type="Proteomes" id="UP001202887"/>
    </source>
</evidence>
<reference evidence="1" key="1">
    <citation type="journal article" date="2021" name="Polymers (Basel)">
        <title>Highly Stretchable Bacterial Cellulose Produced by Komagataeibacter hansenii SI1.</title>
        <authorList>
            <person name="Cielecka I."/>
            <person name="Ryngajllo M."/>
            <person name="Maniukiewicz W."/>
            <person name="Bielecki S."/>
        </authorList>
    </citation>
    <scope>NUCLEOTIDE SEQUENCE</scope>
    <source>
        <strain evidence="1">SI1</strain>
    </source>
</reference>
<dbReference type="Gene3D" id="3.20.20.80">
    <property type="entry name" value="Glycosidases"/>
    <property type="match status" value="1"/>
</dbReference>
<sequence>SGPTMPRCVVVNDAYEWGDDSRPCIPWDETVIMEAHVRGLTRRRAMAGQWQPGTIQALGAPEMIDHLRRTGITTLELMPLQYFMPERSLLENGLTNYWGYNTLAFFVPHDGYLVNGSAHELRTAIRRLHRAGIEVVMDVVYNHTCEGSEQGPT</sequence>
<dbReference type="SUPFAM" id="SSF51445">
    <property type="entry name" value="(Trans)glycosidases"/>
    <property type="match status" value="1"/>
</dbReference>
<comment type="caution">
    <text evidence="1">The sequence shown here is derived from an EMBL/GenBank/DDBJ whole genome shotgun (WGS) entry which is preliminary data.</text>
</comment>
<evidence type="ECO:0000313" key="1">
    <source>
        <dbReference type="EMBL" id="MCJ8355619.1"/>
    </source>
</evidence>
<dbReference type="InterPro" id="IPR017853">
    <property type="entry name" value="GH"/>
</dbReference>
<feature type="non-terminal residue" evidence="1">
    <location>
        <position position="153"/>
    </location>
</feature>
<dbReference type="EMBL" id="JAIBCX010000264">
    <property type="protein sequence ID" value="MCJ8355619.1"/>
    <property type="molecule type" value="Genomic_DNA"/>
</dbReference>
<name>A0AAW5EVJ6_NOVHA</name>
<accession>A0AAW5EVJ6</accession>
<feature type="non-terminal residue" evidence="1">
    <location>
        <position position="1"/>
    </location>
</feature>
<proteinExistence type="predicted"/>
<dbReference type="GO" id="GO:0016787">
    <property type="term" value="F:hydrolase activity"/>
    <property type="evidence" value="ECO:0007669"/>
    <property type="project" value="UniProtKB-KW"/>
</dbReference>